<protein>
    <submittedName>
        <fullName evidence="3">Nitric oxide reductase NorD protein</fullName>
    </submittedName>
</protein>
<evidence type="ECO:0000256" key="1">
    <source>
        <dbReference type="SAM" id="MobiDB-lite"/>
    </source>
</evidence>
<dbReference type="Proteomes" id="UP000192936">
    <property type="component" value="Unassembled WGS sequence"/>
</dbReference>
<feature type="region of interest" description="Disordered" evidence="1">
    <location>
        <begin position="237"/>
        <end position="271"/>
    </location>
</feature>
<dbReference type="SUPFAM" id="SSF53300">
    <property type="entry name" value="vWA-like"/>
    <property type="match status" value="1"/>
</dbReference>
<evidence type="ECO:0000313" key="3">
    <source>
        <dbReference type="EMBL" id="SMF52471.1"/>
    </source>
</evidence>
<dbReference type="CDD" id="cd01454">
    <property type="entry name" value="vWA_norD_type"/>
    <property type="match status" value="1"/>
</dbReference>
<dbReference type="SMART" id="SM00327">
    <property type="entry name" value="VWA"/>
    <property type="match status" value="1"/>
</dbReference>
<evidence type="ECO:0000313" key="4">
    <source>
        <dbReference type="Proteomes" id="UP000192936"/>
    </source>
</evidence>
<feature type="domain" description="VWFA" evidence="2">
    <location>
        <begin position="449"/>
        <end position="635"/>
    </location>
</feature>
<dbReference type="EMBL" id="FXAK01000005">
    <property type="protein sequence ID" value="SMF52471.1"/>
    <property type="molecule type" value="Genomic_DNA"/>
</dbReference>
<dbReference type="AlphaFoldDB" id="A0A1X7FHU1"/>
<dbReference type="RefSeq" id="WP_085086417.1">
    <property type="nucleotide sequence ID" value="NZ_FXAK01000005.1"/>
</dbReference>
<accession>A0A1X7FHU1</accession>
<dbReference type="PROSITE" id="PS50234">
    <property type="entry name" value="VWFA"/>
    <property type="match status" value="1"/>
</dbReference>
<name>A0A1X7FHU1_9PROT</name>
<evidence type="ECO:0000259" key="2">
    <source>
        <dbReference type="PROSITE" id="PS50234"/>
    </source>
</evidence>
<sequence length="639" mass="69733">MLEFFEPEETVGRLWHRLIGGRSSYPHHPDAAVKLEAMRPRLAVFFRALGGDRGVRLAAGTAAVSGHRLSLLGRIGLGEERVERAALDGNVLQLPTTIDLFPDPALNERLYEWLAAFFAHAAEAEPVPADPLQADLQSLRSAAATTVRVLARWPGLSAMHEELSRAVAVTRPARRLPPVEADVERAVLALLGAGAVTSEGARMLAPTVPLSDFTAPYGYARMLPVPLWGQVSPSAGHNAAAAVDSPGEGGQAAEGDQRRRAATRRQTDQIQRTDPLILNRFEKMLSLAEALNIPRAVDDDDAENARKAADDLDEIAVGAHQRKASTTLKLDLDLGAPAVDDTPLAATLSYPEWDHGRQAHLPNHCRVIAETAPAEGESWQPDAAAQRRIRQVRRQFEALRPRRMLFTGQPDGDELDLAALVRSRADLQAGGCGSDRVHQQVRSAARDLAVAVLVDGSLSTDGWIEGRRVLDVEKEALLALTHGLTACGDDHALYSFTSRRRDWVRVQTLKGFEEPLGAAVTRRIGALKPGYYTRMGAAIRHVTAQLADRPNRHRLLVLLTDGKPNDVDHYEGRYGIEDTRQAIREARRDGLAVFAITVDAQARDYIPYLFGRGAYAIFPQVSHLTKALPALYRQVACAA</sequence>
<dbReference type="InterPro" id="IPR051928">
    <property type="entry name" value="NorD/CobT"/>
</dbReference>
<gene>
    <name evidence="3" type="ORF">SAMN02982917_2902</name>
</gene>
<dbReference type="InterPro" id="IPR002035">
    <property type="entry name" value="VWF_A"/>
</dbReference>
<dbReference type="InterPro" id="IPR036465">
    <property type="entry name" value="vWFA_dom_sf"/>
</dbReference>
<reference evidence="3 4" key="1">
    <citation type="submission" date="2017-04" db="EMBL/GenBank/DDBJ databases">
        <authorList>
            <person name="Afonso C.L."/>
            <person name="Miller P.J."/>
            <person name="Scott M.A."/>
            <person name="Spackman E."/>
            <person name="Goraichik I."/>
            <person name="Dimitrov K.M."/>
            <person name="Suarez D.L."/>
            <person name="Swayne D.E."/>
        </authorList>
    </citation>
    <scope>NUCLEOTIDE SEQUENCE [LARGE SCALE GENOMIC DNA]</scope>
    <source>
        <strain evidence="3 4">A2P</strain>
    </source>
</reference>
<dbReference type="PANTHER" id="PTHR41248">
    <property type="entry name" value="NORD PROTEIN"/>
    <property type="match status" value="1"/>
</dbReference>
<dbReference type="STRING" id="286727.SAMN02982917_2902"/>
<proteinExistence type="predicted"/>
<dbReference type="OrthoDB" id="9758211at2"/>
<dbReference type="Gene3D" id="3.40.50.410">
    <property type="entry name" value="von Willebrand factor, type A domain"/>
    <property type="match status" value="1"/>
</dbReference>
<dbReference type="Pfam" id="PF00092">
    <property type="entry name" value="VWA"/>
    <property type="match status" value="1"/>
</dbReference>
<dbReference type="PANTHER" id="PTHR41248:SF1">
    <property type="entry name" value="NORD PROTEIN"/>
    <property type="match status" value="1"/>
</dbReference>
<organism evidence="3 4">
    <name type="scientific">Azospirillum oryzae</name>
    <dbReference type="NCBI Taxonomy" id="286727"/>
    <lineage>
        <taxon>Bacteria</taxon>
        <taxon>Pseudomonadati</taxon>
        <taxon>Pseudomonadota</taxon>
        <taxon>Alphaproteobacteria</taxon>
        <taxon>Rhodospirillales</taxon>
        <taxon>Azospirillaceae</taxon>
        <taxon>Azospirillum</taxon>
    </lineage>
</organism>